<keyword evidence="1" id="KW-1133">Transmembrane helix</keyword>
<dbReference type="EMBL" id="BIMR01000107">
    <property type="protein sequence ID" value="GCE76549.1"/>
    <property type="molecule type" value="Genomic_DNA"/>
</dbReference>
<gene>
    <name evidence="2" type="ORF">CBZ_16050</name>
</gene>
<dbReference type="InterPro" id="IPR010767">
    <property type="entry name" value="Phage_CGC-2007_Cje0229"/>
</dbReference>
<keyword evidence="1" id="KW-0472">Membrane</keyword>
<dbReference type="OrthoDB" id="4476615at2"/>
<organism evidence="2 3">
    <name type="scientific">Cellulomonas biazotea</name>
    <dbReference type="NCBI Taxonomy" id="1709"/>
    <lineage>
        <taxon>Bacteria</taxon>
        <taxon>Bacillati</taxon>
        <taxon>Actinomycetota</taxon>
        <taxon>Actinomycetes</taxon>
        <taxon>Micrococcales</taxon>
        <taxon>Cellulomonadaceae</taxon>
        <taxon>Cellulomonas</taxon>
    </lineage>
</organism>
<name>A0A402DQY4_9CELL</name>
<evidence type="ECO:0000313" key="3">
    <source>
        <dbReference type="Proteomes" id="UP000289954"/>
    </source>
</evidence>
<feature type="transmembrane region" description="Helical" evidence="1">
    <location>
        <begin position="212"/>
        <end position="232"/>
    </location>
</feature>
<sequence length="242" mass="26148">MPFHGPDGEPFDGLHLREWGPDDWNAFRLERTVVYTHPRWPGQTFEAPAGTRTDLASVPWPVWGVIAPLGRQARAAVLHDHGSALARTDPPAQGWERRRTIDDVFRVALEETGVSRLRAHVMWAAVGVGRYVEHRTAVGVLLIAFVVAWWAALVWGVVAGASWPVWVGLAAAAGLACLIARRDAALVASLLALGWLYALLAAAALVTLAVQVVVWAVAWVVSLVLGGPRPVIRPTRVGVAGR</sequence>
<evidence type="ECO:0008006" key="4">
    <source>
        <dbReference type="Google" id="ProtNLM"/>
    </source>
</evidence>
<reference evidence="2 3" key="1">
    <citation type="submission" date="2019-01" db="EMBL/GenBank/DDBJ databases">
        <title>Draft genome sequence of Cellulomonas takizawaensis strain TKZ-21.</title>
        <authorList>
            <person name="Yamamura H."/>
            <person name="Hayashi T."/>
            <person name="Hamada M."/>
            <person name="Serisawa Y."/>
            <person name="Matsuyama K."/>
            <person name="Nakagawa Y."/>
            <person name="Otoguro M."/>
            <person name="Yanagida F."/>
            <person name="Hayakawa M."/>
        </authorList>
    </citation>
    <scope>NUCLEOTIDE SEQUENCE [LARGE SCALE GENOMIC DNA]</scope>
    <source>
        <strain evidence="2 3">NBRC12680</strain>
    </source>
</reference>
<comment type="caution">
    <text evidence="2">The sequence shown here is derived from an EMBL/GenBank/DDBJ whole genome shotgun (WGS) entry which is preliminary data.</text>
</comment>
<keyword evidence="3" id="KW-1185">Reference proteome</keyword>
<dbReference type="Proteomes" id="UP000289954">
    <property type="component" value="Unassembled WGS sequence"/>
</dbReference>
<proteinExistence type="predicted"/>
<feature type="transmembrane region" description="Helical" evidence="1">
    <location>
        <begin position="187"/>
        <end position="206"/>
    </location>
</feature>
<feature type="transmembrane region" description="Helical" evidence="1">
    <location>
        <begin position="137"/>
        <end position="157"/>
    </location>
</feature>
<evidence type="ECO:0000256" key="1">
    <source>
        <dbReference type="SAM" id="Phobius"/>
    </source>
</evidence>
<evidence type="ECO:0000313" key="2">
    <source>
        <dbReference type="EMBL" id="GCE76549.1"/>
    </source>
</evidence>
<accession>A0A402DQY4</accession>
<protein>
    <recommendedName>
        <fullName evidence="4">DUF1353 domain-containing protein</fullName>
    </recommendedName>
</protein>
<dbReference type="AlphaFoldDB" id="A0A402DQY4"/>
<keyword evidence="1" id="KW-0812">Transmembrane</keyword>
<dbReference type="RefSeq" id="WP_130781146.1">
    <property type="nucleotide sequence ID" value="NZ_BIMR01000107.1"/>
</dbReference>
<dbReference type="Pfam" id="PF07087">
    <property type="entry name" value="DUF1353"/>
    <property type="match status" value="1"/>
</dbReference>
<feature type="transmembrane region" description="Helical" evidence="1">
    <location>
        <begin position="163"/>
        <end position="180"/>
    </location>
</feature>